<feature type="transmembrane region" description="Helical" evidence="1">
    <location>
        <begin position="399"/>
        <end position="418"/>
    </location>
</feature>
<keyword evidence="1" id="KW-0812">Transmembrane</keyword>
<dbReference type="OrthoDB" id="62987at2759"/>
<organism evidence="2 4">
    <name type="scientific">Rotaria sordida</name>
    <dbReference type="NCBI Taxonomy" id="392033"/>
    <lineage>
        <taxon>Eukaryota</taxon>
        <taxon>Metazoa</taxon>
        <taxon>Spiralia</taxon>
        <taxon>Gnathifera</taxon>
        <taxon>Rotifera</taxon>
        <taxon>Eurotatoria</taxon>
        <taxon>Bdelloidea</taxon>
        <taxon>Philodinida</taxon>
        <taxon>Philodinidae</taxon>
        <taxon>Rotaria</taxon>
    </lineage>
</organism>
<dbReference type="Gene3D" id="1.20.1250.20">
    <property type="entry name" value="MFS general substrate transporter like domains"/>
    <property type="match status" value="1"/>
</dbReference>
<gene>
    <name evidence="3" type="ORF">OTI717_LOCUS28109</name>
    <name evidence="2" type="ORF">RFH988_LOCUS5621</name>
</gene>
<dbReference type="SUPFAM" id="SSF103473">
    <property type="entry name" value="MFS general substrate transporter"/>
    <property type="match status" value="1"/>
</dbReference>
<feature type="transmembrane region" description="Helical" evidence="1">
    <location>
        <begin position="7"/>
        <end position="30"/>
    </location>
</feature>
<keyword evidence="1" id="KW-1133">Transmembrane helix</keyword>
<dbReference type="Proteomes" id="UP000663882">
    <property type="component" value="Unassembled WGS sequence"/>
</dbReference>
<evidence type="ECO:0000313" key="3">
    <source>
        <dbReference type="EMBL" id="CAF3984039.1"/>
    </source>
</evidence>
<dbReference type="EMBL" id="CAJNOO010000161">
    <property type="protein sequence ID" value="CAF0834546.1"/>
    <property type="molecule type" value="Genomic_DNA"/>
</dbReference>
<name>A0A813UYL3_9BILA</name>
<evidence type="ECO:0000313" key="4">
    <source>
        <dbReference type="Proteomes" id="UP000663882"/>
    </source>
</evidence>
<feature type="transmembrane region" description="Helical" evidence="1">
    <location>
        <begin position="77"/>
        <end position="99"/>
    </location>
</feature>
<feature type="transmembrane region" description="Helical" evidence="1">
    <location>
        <begin position="105"/>
        <end position="124"/>
    </location>
</feature>
<dbReference type="AlphaFoldDB" id="A0A813UYL3"/>
<dbReference type="PANTHER" id="PTHR28658:SF3">
    <property type="entry name" value="TRANSMEMBRANE PROTEIN 180"/>
    <property type="match status" value="1"/>
</dbReference>
<evidence type="ECO:0000256" key="1">
    <source>
        <dbReference type="SAM" id="Phobius"/>
    </source>
</evidence>
<feature type="transmembrane region" description="Helical" evidence="1">
    <location>
        <begin position="145"/>
        <end position="165"/>
    </location>
</feature>
<comment type="caution">
    <text evidence="2">The sequence shown here is derived from an EMBL/GenBank/DDBJ whole genome shotgun (WGS) entry which is preliminary data.</text>
</comment>
<dbReference type="PANTHER" id="PTHR28658">
    <property type="entry name" value="TRANSMEMBRANE PROTEIN 180"/>
    <property type="match status" value="1"/>
</dbReference>
<feature type="transmembrane region" description="Helical" evidence="1">
    <location>
        <begin position="171"/>
        <end position="191"/>
    </location>
</feature>
<feature type="transmembrane region" description="Helical" evidence="1">
    <location>
        <begin position="42"/>
        <end position="65"/>
    </location>
</feature>
<protein>
    <submittedName>
        <fullName evidence="2">Uncharacterized protein</fullName>
    </submittedName>
</protein>
<evidence type="ECO:0000313" key="2">
    <source>
        <dbReference type="EMBL" id="CAF0834546.1"/>
    </source>
</evidence>
<dbReference type="InterPro" id="IPR040035">
    <property type="entry name" value="TMEM180"/>
</dbReference>
<reference evidence="2" key="1">
    <citation type="submission" date="2021-02" db="EMBL/GenBank/DDBJ databases">
        <authorList>
            <person name="Nowell W R."/>
        </authorList>
    </citation>
    <scope>NUCLEOTIDE SEQUENCE</scope>
</reference>
<keyword evidence="1" id="KW-0472">Membrane</keyword>
<dbReference type="Pfam" id="PF13347">
    <property type="entry name" value="MFS_2"/>
    <property type="match status" value="1"/>
</dbReference>
<dbReference type="InterPro" id="IPR036259">
    <property type="entry name" value="MFS_trans_sf"/>
</dbReference>
<proteinExistence type="predicted"/>
<accession>A0A813UYL3</accession>
<dbReference type="EMBL" id="CAJOAX010006543">
    <property type="protein sequence ID" value="CAF3984039.1"/>
    <property type="molecule type" value="Genomic_DNA"/>
</dbReference>
<sequence>MINKQLIFIFYCLLSFFKTSIHYIHLVYYVQTYISIYKINSYSFWIAESLFLIWNSLNDPLFGWLSDRYTSSVNHRLNYLTLCGPLFCLSSLCFWYPLIEINSSLLGLQLLFSLCLYDTFLTMIDLNYNSLLVDISLHKRETLSSASAIGNALGSLPLLISYRFWNSSDLQLFRIFVTILTIIIACGFIFVTQSMKQILYYYNIKSVERNISQEPIPNLWQFIYSIHKHKNCIIFSLVNLIQVFHCHFNSNSIPLILNIFIPSSSFGSILLGTSFLIPHLSNIYFVYLCKLQGTYYVIRKLFYVKLLFTLYLFIQGNDSIWLLCLFLVSNRMFTEGICKLFDLIITDLIDEDQFLHKRSSPLPALIFGTMAFLSKPGQTIAPIISSHLFYSLNNQQKTLFNNIIMIPIICSLCQIILWRKFTLHSYQLKSLRSILKHSSQHMII</sequence>
<dbReference type="Proteomes" id="UP000663823">
    <property type="component" value="Unassembled WGS sequence"/>
</dbReference>
<feature type="transmembrane region" description="Helical" evidence="1">
    <location>
        <begin position="256"/>
        <end position="277"/>
    </location>
</feature>